<name>A0A926IKL1_9BACT</name>
<evidence type="ECO:0000313" key="4">
    <source>
        <dbReference type="Proteomes" id="UP000651085"/>
    </source>
</evidence>
<reference evidence="3" key="1">
    <citation type="submission" date="2020-08" db="EMBL/GenBank/DDBJ databases">
        <title>Genome public.</title>
        <authorList>
            <person name="Liu C."/>
            <person name="Sun Q."/>
        </authorList>
    </citation>
    <scope>NUCLEOTIDE SEQUENCE</scope>
    <source>
        <strain evidence="3">N12</strain>
    </source>
</reference>
<proteinExistence type="predicted"/>
<gene>
    <name evidence="3" type="ORF">H8744_12370</name>
</gene>
<evidence type="ECO:0000313" key="3">
    <source>
        <dbReference type="EMBL" id="MBC8594027.1"/>
    </source>
</evidence>
<organism evidence="3 4">
    <name type="scientific">Jilunia laotingensis</name>
    <dbReference type="NCBI Taxonomy" id="2763675"/>
    <lineage>
        <taxon>Bacteria</taxon>
        <taxon>Pseudomonadati</taxon>
        <taxon>Bacteroidota</taxon>
        <taxon>Bacteroidia</taxon>
        <taxon>Bacteroidales</taxon>
        <taxon>Bacteroidaceae</taxon>
        <taxon>Jilunia</taxon>
    </lineage>
</organism>
<keyword evidence="1" id="KW-0732">Signal</keyword>
<dbReference type="AlphaFoldDB" id="A0A926IKL1"/>
<dbReference type="Proteomes" id="UP000651085">
    <property type="component" value="Unassembled WGS sequence"/>
</dbReference>
<keyword evidence="4" id="KW-1185">Reference proteome</keyword>
<sequence length="790" mass="86191">MKQKHSLLTLVGIFSASMLSAQVTFSEIQFFPTGVNNEGIVVGHKDQNTSQYLWDPVAQEMTEIGGISAGNNVGGVAQFSDDGKRIASTMPSNEIAVSSAWEKNVMNDYDLTFNGIYQPASEMYAIGSSTNGQTGAILRSMNKGKTWRVFATSSQENGGTPFTGGFEAMGWLNWAQGLVGGHNGAIYTVKSNGTCAVFDPHPEGNTKEVKTYWSIDFIPQAGGNAALYGAIGLEYKDGGYAVWVTNDSGDTFQEATGVAGCPVHISHFADAFYMVTRNGHIQTSTDNGLTWKDLYTEGMTLHRIKFIDEDNGMALGLKYVYVTTDGGKNWTKTEPGPIVDWNDLCYVDNTVTIVGSKGSVYETTDMGKNWKKIVVEEGDETGLYAAIASDTEINISGAHGTFYRQGKVNNVSGYAAGIYDVEADEWTPLESLGYLSGETASSAYSISGDGKVTVGNVYAYKKYNDASAIHSHAAAWNESGIIDLGSKFDDINRNTMAYKTSYDGSVVVGWQDMFGPWFASVWRKNETGGYDQSLMFKDPNKTEDDFDFSYVTDDVNGTHMPWKEELTDNLLGYCNAVSSDGKWIGGTGSGNWYATGSPWIWSKETGVIILDETESLDGTVSDMNNDATVVVGWAGGGTSPWIWTKEKGFENLNTYVTETLKYDLGEYYLCSVYDMSPNGRYIAGWCMKGMGKYGYVIDLKSGVGIESAALDQCKAAVYPNPVSTELHIDFPFDNIDTQVRLLDLQGRVVKEMRTSSINNVMNLSDVNSGFYILDVAAEGVHKTFKIEVAH</sequence>
<dbReference type="Pfam" id="PF18962">
    <property type="entry name" value="Por_Secre_tail"/>
    <property type="match status" value="1"/>
</dbReference>
<dbReference type="RefSeq" id="WP_262435131.1">
    <property type="nucleotide sequence ID" value="NZ_JACRTF010000001.1"/>
</dbReference>
<accession>A0A926IKL1</accession>
<protein>
    <submittedName>
        <fullName evidence="3">T9SS type A sorting domain-containing protein</fullName>
    </submittedName>
</protein>
<dbReference type="SUPFAM" id="SSF110296">
    <property type="entry name" value="Oligoxyloglucan reducing end-specific cellobiohydrolase"/>
    <property type="match status" value="1"/>
</dbReference>
<dbReference type="Gene3D" id="2.130.10.10">
    <property type="entry name" value="YVTN repeat-like/Quinoprotein amine dehydrogenase"/>
    <property type="match status" value="1"/>
</dbReference>
<dbReference type="InterPro" id="IPR026444">
    <property type="entry name" value="Secre_tail"/>
</dbReference>
<comment type="caution">
    <text evidence="3">The sequence shown here is derived from an EMBL/GenBank/DDBJ whole genome shotgun (WGS) entry which is preliminary data.</text>
</comment>
<dbReference type="NCBIfam" id="TIGR04183">
    <property type="entry name" value="Por_Secre_tail"/>
    <property type="match status" value="1"/>
</dbReference>
<evidence type="ECO:0000259" key="2">
    <source>
        <dbReference type="Pfam" id="PF18962"/>
    </source>
</evidence>
<dbReference type="EMBL" id="JACRTF010000001">
    <property type="protein sequence ID" value="MBC8594027.1"/>
    <property type="molecule type" value="Genomic_DNA"/>
</dbReference>
<feature type="domain" description="Secretion system C-terminal sorting" evidence="2">
    <location>
        <begin position="717"/>
        <end position="784"/>
    </location>
</feature>
<feature type="chain" id="PRO_5038117208" evidence="1">
    <location>
        <begin position="22"/>
        <end position="790"/>
    </location>
</feature>
<dbReference type="InterPro" id="IPR015943">
    <property type="entry name" value="WD40/YVTN_repeat-like_dom_sf"/>
</dbReference>
<feature type="signal peptide" evidence="1">
    <location>
        <begin position="1"/>
        <end position="21"/>
    </location>
</feature>
<evidence type="ECO:0000256" key="1">
    <source>
        <dbReference type="SAM" id="SignalP"/>
    </source>
</evidence>